<feature type="compositionally biased region" description="Polar residues" evidence="1">
    <location>
        <begin position="257"/>
        <end position="268"/>
    </location>
</feature>
<evidence type="ECO:0000259" key="2">
    <source>
        <dbReference type="PROSITE" id="PS50181"/>
    </source>
</evidence>
<evidence type="ECO:0000256" key="1">
    <source>
        <dbReference type="SAM" id="MobiDB-lite"/>
    </source>
</evidence>
<dbReference type="EMBL" id="MTYI01000125">
    <property type="protein sequence ID" value="PNP51399.1"/>
    <property type="molecule type" value="Genomic_DNA"/>
</dbReference>
<dbReference type="AlphaFoldDB" id="A0A2K0U0T3"/>
<reference evidence="3 4" key="1">
    <citation type="submission" date="2017-02" db="EMBL/GenBank/DDBJ databases">
        <title>Genomes of Trichoderma spp. with biocontrol activity.</title>
        <authorList>
            <person name="Gardiner D."/>
            <person name="Kazan K."/>
            <person name="Vos C."/>
            <person name="Harvey P."/>
        </authorList>
    </citation>
    <scope>NUCLEOTIDE SEQUENCE [LARGE SCALE GENOMIC DNA]</scope>
    <source>
        <strain evidence="3 4">Tr1</strain>
    </source>
</reference>
<dbReference type="PROSITE" id="PS50181">
    <property type="entry name" value="FBOX"/>
    <property type="match status" value="1"/>
</dbReference>
<sequence length="792" mass="86788">MAVVALVTSGDRRIYALPGLLADVEKVYGGEYGDEEDHDDTPSSMRLPNELLQQIYSYLSPVDFNSARHACRTWYLASLDRELLTNMLKQGGWWSSMLSILAPMRTTPVSKLGREDIMSKWIARECNLLSPQKSAFVEVGRTDFSAIVPGSVPGDLRGAMSFTVSLCGRFLMAAHGRVVYIYELNHVCFQERLLWALPFRRRQGMPLGFMRPVTKVLCPRRVISCSMDTSAERYSVAFLMEGRVGMVCDITTERTGTSTAVSTPQSTEPPAIKSVSGTMSGVSSASASLESSIQCACHGHLPSLPMPPEEGPRSVYRNICHPDDPPRSVAICPQRKCVAFGCSAGIELHWVDALTGQDLSRWFPLTSPSDFLYFLPPRRGVDSPRKLRLISSAAGLGNPMELLDGIIHGFSTSLLGSGSTAVVSCFDAEPWYMRHSSRGLSPEAGGPSRDVDVENGESLLSRNVPRDSPLRRLVAASADHFRAVPLSDGYHILFTDPRTGSLCLGTDAPVGSLTRLLRKVWFRPPPQAYSPMPLLYVAGSDTKHGIRVVATFAARPRRDGIPLDERTFSSDAVAREDSNQQLIVLYTVPPDVFHDIRRADTEARSAGYRPPESRRFGHHDPRYGHIDQMSDPFGQDSHYPVEVYGQVVATCGNLTEIALNSSPDLIIWGFAAEGWSKTWAFSTGKNVPIINSVAHRDGSVRQADPDGDVVVAGPAPPESPSELSSLDFNLFDGSPISNSDREPTVLGPYSHGRRCHMLGEIWDLQGGEADALRIDLVEEIGSITRVDIELLS</sequence>
<proteinExistence type="predicted"/>
<comment type="caution">
    <text evidence="3">The sequence shown here is derived from an EMBL/GenBank/DDBJ whole genome shotgun (WGS) entry which is preliminary data.</text>
</comment>
<evidence type="ECO:0000313" key="3">
    <source>
        <dbReference type="EMBL" id="PNP51399.1"/>
    </source>
</evidence>
<dbReference type="OrthoDB" id="1689567at2759"/>
<organism evidence="3 4">
    <name type="scientific">Trichoderma harzianum</name>
    <name type="common">Hypocrea lixii</name>
    <dbReference type="NCBI Taxonomy" id="5544"/>
    <lineage>
        <taxon>Eukaryota</taxon>
        <taxon>Fungi</taxon>
        <taxon>Dikarya</taxon>
        <taxon>Ascomycota</taxon>
        <taxon>Pezizomycotina</taxon>
        <taxon>Sordariomycetes</taxon>
        <taxon>Hypocreomycetidae</taxon>
        <taxon>Hypocreales</taxon>
        <taxon>Hypocreaceae</taxon>
        <taxon>Trichoderma</taxon>
    </lineage>
</organism>
<protein>
    <recommendedName>
        <fullName evidence="2">F-box domain-containing protein</fullName>
    </recommendedName>
</protein>
<accession>A0A2K0U0T3</accession>
<dbReference type="Pfam" id="PF12937">
    <property type="entry name" value="F-box-like"/>
    <property type="match status" value="1"/>
</dbReference>
<gene>
    <name evidence="3" type="ORF">THARTR1_08049</name>
</gene>
<dbReference type="CDD" id="cd09917">
    <property type="entry name" value="F-box_SF"/>
    <property type="match status" value="1"/>
</dbReference>
<dbReference type="InterPro" id="IPR036047">
    <property type="entry name" value="F-box-like_dom_sf"/>
</dbReference>
<dbReference type="InterPro" id="IPR001810">
    <property type="entry name" value="F-box_dom"/>
</dbReference>
<evidence type="ECO:0000313" key="4">
    <source>
        <dbReference type="Proteomes" id="UP000236290"/>
    </source>
</evidence>
<feature type="domain" description="F-box" evidence="2">
    <location>
        <begin position="41"/>
        <end position="87"/>
    </location>
</feature>
<dbReference type="Gene3D" id="1.20.1280.50">
    <property type="match status" value="1"/>
</dbReference>
<feature type="region of interest" description="Disordered" evidence="1">
    <location>
        <begin position="257"/>
        <end position="279"/>
    </location>
</feature>
<dbReference type="SMART" id="SM00256">
    <property type="entry name" value="FBOX"/>
    <property type="match status" value="1"/>
</dbReference>
<name>A0A2K0U0T3_TRIHA</name>
<feature type="region of interest" description="Disordered" evidence="1">
    <location>
        <begin position="437"/>
        <end position="460"/>
    </location>
</feature>
<dbReference type="SUPFAM" id="SSF81383">
    <property type="entry name" value="F-box domain"/>
    <property type="match status" value="1"/>
</dbReference>
<dbReference type="Proteomes" id="UP000236290">
    <property type="component" value="Unassembled WGS sequence"/>
</dbReference>